<dbReference type="VEuPathDB" id="CryptoDB:Vbra_10756"/>
<protein>
    <submittedName>
        <fullName evidence="2">Uncharacterized protein</fullName>
    </submittedName>
</protein>
<dbReference type="AlphaFoldDB" id="A0A0G4E8S1"/>
<evidence type="ECO:0000256" key="1">
    <source>
        <dbReference type="SAM" id="MobiDB-lite"/>
    </source>
</evidence>
<feature type="compositionally biased region" description="Polar residues" evidence="1">
    <location>
        <begin position="89"/>
        <end position="106"/>
    </location>
</feature>
<gene>
    <name evidence="2" type="ORF">Vbra_10756</name>
</gene>
<dbReference type="EMBL" id="CDMY01000007">
    <property type="protein sequence ID" value="CEL91588.1"/>
    <property type="molecule type" value="Genomic_DNA"/>
</dbReference>
<feature type="compositionally biased region" description="Polar residues" evidence="1">
    <location>
        <begin position="64"/>
        <end position="76"/>
    </location>
</feature>
<sequence length="106" mass="11833">MANPTEQQTFQQIQIMTTRRRHEHEFATMLRRHRNELAAATNQIMQGGSPAQQAQNEMQTQAFHQAVVGSNGSLSQPRHPPRSAPTYGFSRSMNGSNNSIPTAQTD</sequence>
<dbReference type="Proteomes" id="UP000041254">
    <property type="component" value="Unassembled WGS sequence"/>
</dbReference>
<evidence type="ECO:0000313" key="3">
    <source>
        <dbReference type="Proteomes" id="UP000041254"/>
    </source>
</evidence>
<dbReference type="InParanoid" id="A0A0G4E8S1"/>
<name>A0A0G4E8S1_VITBC</name>
<evidence type="ECO:0000313" key="2">
    <source>
        <dbReference type="EMBL" id="CEL91588.1"/>
    </source>
</evidence>
<proteinExistence type="predicted"/>
<feature type="region of interest" description="Disordered" evidence="1">
    <location>
        <begin position="64"/>
        <end position="106"/>
    </location>
</feature>
<reference evidence="2 3" key="1">
    <citation type="submission" date="2014-11" db="EMBL/GenBank/DDBJ databases">
        <authorList>
            <person name="Zhu J."/>
            <person name="Qi W."/>
            <person name="Song R."/>
        </authorList>
    </citation>
    <scope>NUCLEOTIDE SEQUENCE [LARGE SCALE GENOMIC DNA]</scope>
</reference>
<keyword evidence="3" id="KW-1185">Reference proteome</keyword>
<organism evidence="2 3">
    <name type="scientific">Vitrella brassicaformis (strain CCMP3155)</name>
    <dbReference type="NCBI Taxonomy" id="1169540"/>
    <lineage>
        <taxon>Eukaryota</taxon>
        <taxon>Sar</taxon>
        <taxon>Alveolata</taxon>
        <taxon>Colpodellida</taxon>
        <taxon>Vitrellaceae</taxon>
        <taxon>Vitrella</taxon>
    </lineage>
</organism>
<accession>A0A0G4E8S1</accession>